<dbReference type="Proteomes" id="UP001499851">
    <property type="component" value="Unassembled WGS sequence"/>
</dbReference>
<evidence type="ECO:0000313" key="3">
    <source>
        <dbReference type="Proteomes" id="UP001499851"/>
    </source>
</evidence>
<feature type="domain" description="NAD(P)-binding" evidence="1">
    <location>
        <begin position="6"/>
        <end position="178"/>
    </location>
</feature>
<sequence length="279" mass="28138">MIVVIGATGAVGREAVRLLAAAGRAVAAVTRDPAAARLPDGARVIAADPSAPGALDAHWAGVDGVLLSPRAAGPASAGLLAAAAAAGVRRVAVISSATVVHPAGEPRFAAGFRAAERAAEESGLAWTHLRCADFDANALAWAPQVRGGAVRGAYPGAASSSIHEHDVAAVAVRALTEPGHEGRAYVLTGPESLTQARKAQLIGEAVGRSVPFVELAPEQVRAGMIAQGLPAEVPARLLGSLADFAREPGPATDTVERLLGRPAATFAQWAIEHKAAFAA</sequence>
<evidence type="ECO:0000259" key="1">
    <source>
        <dbReference type="Pfam" id="PF13460"/>
    </source>
</evidence>
<comment type="caution">
    <text evidence="2">The sequence shown here is derived from an EMBL/GenBank/DDBJ whole genome shotgun (WGS) entry which is preliminary data.</text>
</comment>
<accession>A0ABN2HPD5</accession>
<keyword evidence="3" id="KW-1185">Reference proteome</keyword>
<dbReference type="Pfam" id="PF13460">
    <property type="entry name" value="NAD_binding_10"/>
    <property type="match status" value="1"/>
</dbReference>
<dbReference type="Gene3D" id="3.40.50.720">
    <property type="entry name" value="NAD(P)-binding Rossmann-like Domain"/>
    <property type="match status" value="1"/>
</dbReference>
<dbReference type="InterPro" id="IPR051604">
    <property type="entry name" value="Ergot_Alk_Oxidoreductase"/>
</dbReference>
<dbReference type="PANTHER" id="PTHR43162:SF1">
    <property type="entry name" value="PRESTALK A DIFFERENTIATION PROTEIN A"/>
    <property type="match status" value="1"/>
</dbReference>
<dbReference type="RefSeq" id="WP_344491140.1">
    <property type="nucleotide sequence ID" value="NZ_BAAAQF010000023.1"/>
</dbReference>
<gene>
    <name evidence="2" type="ORF">GCM10009830_43660</name>
</gene>
<dbReference type="EMBL" id="BAAAQF010000023">
    <property type="protein sequence ID" value="GAA1691214.1"/>
    <property type="molecule type" value="Genomic_DNA"/>
</dbReference>
<name>A0ABN2HPD5_9ACTN</name>
<dbReference type="SUPFAM" id="SSF51735">
    <property type="entry name" value="NAD(P)-binding Rossmann-fold domains"/>
    <property type="match status" value="1"/>
</dbReference>
<dbReference type="InterPro" id="IPR016040">
    <property type="entry name" value="NAD(P)-bd_dom"/>
</dbReference>
<proteinExistence type="predicted"/>
<organism evidence="2 3">
    <name type="scientific">Glycomyces endophyticus</name>
    <dbReference type="NCBI Taxonomy" id="480996"/>
    <lineage>
        <taxon>Bacteria</taxon>
        <taxon>Bacillati</taxon>
        <taxon>Actinomycetota</taxon>
        <taxon>Actinomycetes</taxon>
        <taxon>Glycomycetales</taxon>
        <taxon>Glycomycetaceae</taxon>
        <taxon>Glycomyces</taxon>
    </lineage>
</organism>
<dbReference type="InterPro" id="IPR036291">
    <property type="entry name" value="NAD(P)-bd_dom_sf"/>
</dbReference>
<protein>
    <submittedName>
        <fullName evidence="2">NAD(P)H-binding protein</fullName>
    </submittedName>
</protein>
<dbReference type="PANTHER" id="PTHR43162">
    <property type="match status" value="1"/>
</dbReference>
<evidence type="ECO:0000313" key="2">
    <source>
        <dbReference type="EMBL" id="GAA1691214.1"/>
    </source>
</evidence>
<reference evidence="2 3" key="1">
    <citation type="journal article" date="2019" name="Int. J. Syst. Evol. Microbiol.">
        <title>The Global Catalogue of Microorganisms (GCM) 10K type strain sequencing project: providing services to taxonomists for standard genome sequencing and annotation.</title>
        <authorList>
            <consortium name="The Broad Institute Genomics Platform"/>
            <consortium name="The Broad Institute Genome Sequencing Center for Infectious Disease"/>
            <person name="Wu L."/>
            <person name="Ma J."/>
        </authorList>
    </citation>
    <scope>NUCLEOTIDE SEQUENCE [LARGE SCALE GENOMIC DNA]</scope>
    <source>
        <strain evidence="2 3">JCM 16001</strain>
    </source>
</reference>